<evidence type="ECO:0000313" key="2">
    <source>
        <dbReference type="Proteomes" id="UP000075766"/>
    </source>
</evidence>
<dbReference type="RefSeq" id="WP_062274714.1">
    <property type="nucleotide sequence ID" value="NZ_JAKEDQ010000002.1"/>
</dbReference>
<sequence>MRLFEAEPALVADLRGECELVETRTRAGVEVLTLRHPTLGRLVLVITPDGGGIVAEFGD</sequence>
<accession>A0ABR5VGE3</accession>
<dbReference type="EMBL" id="LSYU01000045">
    <property type="protein sequence ID" value="KXX64764.1"/>
    <property type="molecule type" value="Genomic_DNA"/>
</dbReference>
<gene>
    <name evidence="1" type="ORF">AY586_12290</name>
</gene>
<reference evidence="1 2" key="1">
    <citation type="submission" date="2016-02" db="EMBL/GenBank/DDBJ databases">
        <title>Genome sequence of Marichromatium gracile YL-28, a purple sulfur bacterium.</title>
        <authorList>
            <person name="Zhao C."/>
            <person name="Hong X."/>
            <person name="Chen S."/>
            <person name="Yang S."/>
        </authorList>
    </citation>
    <scope>NUCLEOTIDE SEQUENCE [LARGE SCALE GENOMIC DNA]</scope>
    <source>
        <strain evidence="1 2">YL28</strain>
    </source>
</reference>
<protein>
    <recommendedName>
        <fullName evidence="3">Glyoxalase-like domain-containing protein</fullName>
    </recommendedName>
</protein>
<organism evidence="1 2">
    <name type="scientific">Marichromatium gracile</name>
    <name type="common">Chromatium gracile</name>
    <dbReference type="NCBI Taxonomy" id="1048"/>
    <lineage>
        <taxon>Bacteria</taxon>
        <taxon>Pseudomonadati</taxon>
        <taxon>Pseudomonadota</taxon>
        <taxon>Gammaproteobacteria</taxon>
        <taxon>Chromatiales</taxon>
        <taxon>Chromatiaceae</taxon>
        <taxon>Marichromatium</taxon>
    </lineage>
</organism>
<proteinExistence type="predicted"/>
<comment type="caution">
    <text evidence="1">The sequence shown here is derived from an EMBL/GenBank/DDBJ whole genome shotgun (WGS) entry which is preliminary data.</text>
</comment>
<dbReference type="Proteomes" id="UP000075766">
    <property type="component" value="Unassembled WGS sequence"/>
</dbReference>
<evidence type="ECO:0008006" key="3">
    <source>
        <dbReference type="Google" id="ProtNLM"/>
    </source>
</evidence>
<evidence type="ECO:0000313" key="1">
    <source>
        <dbReference type="EMBL" id="KXX64764.1"/>
    </source>
</evidence>
<name>A0ABR5VGE3_MARGR</name>
<keyword evidence="2" id="KW-1185">Reference proteome</keyword>